<organism evidence="6 7">
    <name type="scientific">Devosia albogilva</name>
    <dbReference type="NCBI Taxonomy" id="429726"/>
    <lineage>
        <taxon>Bacteria</taxon>
        <taxon>Pseudomonadati</taxon>
        <taxon>Pseudomonadota</taxon>
        <taxon>Alphaproteobacteria</taxon>
        <taxon>Hyphomicrobiales</taxon>
        <taxon>Devosiaceae</taxon>
        <taxon>Devosia</taxon>
    </lineage>
</organism>
<dbReference type="InterPro" id="IPR000524">
    <property type="entry name" value="Tscrpt_reg_HTH_GntR"/>
</dbReference>
<comment type="caution">
    <text evidence="6">The sequence shown here is derived from an EMBL/GenBank/DDBJ whole genome shotgun (WGS) entry which is preliminary data.</text>
</comment>
<keyword evidence="7" id="KW-1185">Reference proteome</keyword>
<keyword evidence="3" id="KW-0804">Transcription</keyword>
<evidence type="ECO:0000256" key="3">
    <source>
        <dbReference type="ARBA" id="ARBA00023163"/>
    </source>
</evidence>
<evidence type="ECO:0000313" key="7">
    <source>
        <dbReference type="Proteomes" id="UP001597521"/>
    </source>
</evidence>
<dbReference type="Proteomes" id="UP001597521">
    <property type="component" value="Unassembled WGS sequence"/>
</dbReference>
<keyword evidence="2" id="KW-0238">DNA-binding</keyword>
<dbReference type="EMBL" id="JBHUNP010000001">
    <property type="protein sequence ID" value="MFD2647335.1"/>
    <property type="molecule type" value="Genomic_DNA"/>
</dbReference>
<dbReference type="Pfam" id="PF07729">
    <property type="entry name" value="FCD"/>
    <property type="match status" value="1"/>
</dbReference>
<dbReference type="InterPro" id="IPR036388">
    <property type="entry name" value="WH-like_DNA-bd_sf"/>
</dbReference>
<dbReference type="SMART" id="SM00345">
    <property type="entry name" value="HTH_GNTR"/>
    <property type="match status" value="1"/>
</dbReference>
<evidence type="ECO:0000256" key="4">
    <source>
        <dbReference type="SAM" id="MobiDB-lite"/>
    </source>
</evidence>
<dbReference type="PROSITE" id="PS50949">
    <property type="entry name" value="HTH_GNTR"/>
    <property type="match status" value="1"/>
</dbReference>
<dbReference type="Gene3D" id="1.10.10.10">
    <property type="entry name" value="Winged helix-like DNA-binding domain superfamily/Winged helix DNA-binding domain"/>
    <property type="match status" value="1"/>
</dbReference>
<evidence type="ECO:0000256" key="2">
    <source>
        <dbReference type="ARBA" id="ARBA00023125"/>
    </source>
</evidence>
<evidence type="ECO:0000256" key="1">
    <source>
        <dbReference type="ARBA" id="ARBA00023015"/>
    </source>
</evidence>
<sequence>MKQTASHKIPSDSVSAVKSRPAPRRLSDLAYETLSMAIRERKLRSGETIVEHYLAESLGLSRTPLRQALQRLELEGQLVKHGGRSYQVRHVSMGEYLQSLKVREMLEPEAAELAVDRLQDEHIQAARKELVALDNIRPYNVIAHWKADDALHHLFIDNCGNQVLARSLHALRVTTKLFEIDRLADRLEPDSREHYEILDALQARDKKAARRSVAQHIRSLIRFAIATAA</sequence>
<feature type="domain" description="HTH gntR-type" evidence="5">
    <location>
        <begin position="24"/>
        <end position="91"/>
    </location>
</feature>
<evidence type="ECO:0000313" key="6">
    <source>
        <dbReference type="EMBL" id="MFD2647335.1"/>
    </source>
</evidence>
<dbReference type="InterPro" id="IPR036390">
    <property type="entry name" value="WH_DNA-bd_sf"/>
</dbReference>
<dbReference type="SUPFAM" id="SSF46785">
    <property type="entry name" value="Winged helix' DNA-binding domain"/>
    <property type="match status" value="1"/>
</dbReference>
<dbReference type="PANTHER" id="PTHR43537:SF24">
    <property type="entry name" value="GLUCONATE OPERON TRANSCRIPTIONAL REPRESSOR"/>
    <property type="match status" value="1"/>
</dbReference>
<dbReference type="SMART" id="SM00895">
    <property type="entry name" value="FCD"/>
    <property type="match status" value="1"/>
</dbReference>
<dbReference type="Pfam" id="PF00392">
    <property type="entry name" value="GntR"/>
    <property type="match status" value="1"/>
</dbReference>
<name>A0ABW5QHV9_9HYPH</name>
<proteinExistence type="predicted"/>
<gene>
    <name evidence="6" type="ORF">ACFSX5_05925</name>
</gene>
<dbReference type="RefSeq" id="WP_386832365.1">
    <property type="nucleotide sequence ID" value="NZ_JBHUNP010000001.1"/>
</dbReference>
<dbReference type="PANTHER" id="PTHR43537">
    <property type="entry name" value="TRANSCRIPTIONAL REGULATOR, GNTR FAMILY"/>
    <property type="match status" value="1"/>
</dbReference>
<dbReference type="Gene3D" id="1.20.120.530">
    <property type="entry name" value="GntR ligand-binding domain-like"/>
    <property type="match status" value="1"/>
</dbReference>
<evidence type="ECO:0000259" key="5">
    <source>
        <dbReference type="PROSITE" id="PS50949"/>
    </source>
</evidence>
<reference evidence="7" key="1">
    <citation type="journal article" date="2019" name="Int. J. Syst. Evol. Microbiol.">
        <title>The Global Catalogue of Microorganisms (GCM) 10K type strain sequencing project: providing services to taxonomists for standard genome sequencing and annotation.</title>
        <authorList>
            <consortium name="The Broad Institute Genomics Platform"/>
            <consortium name="The Broad Institute Genome Sequencing Center for Infectious Disease"/>
            <person name="Wu L."/>
            <person name="Ma J."/>
        </authorList>
    </citation>
    <scope>NUCLEOTIDE SEQUENCE [LARGE SCALE GENOMIC DNA]</scope>
    <source>
        <strain evidence="7">CCM 7427</strain>
    </source>
</reference>
<feature type="region of interest" description="Disordered" evidence="4">
    <location>
        <begin position="1"/>
        <end position="22"/>
    </location>
</feature>
<accession>A0ABW5QHV9</accession>
<protein>
    <submittedName>
        <fullName evidence="6">GntR family transcriptional regulator</fullName>
    </submittedName>
</protein>
<dbReference type="InterPro" id="IPR011711">
    <property type="entry name" value="GntR_C"/>
</dbReference>
<dbReference type="SUPFAM" id="SSF48008">
    <property type="entry name" value="GntR ligand-binding domain-like"/>
    <property type="match status" value="1"/>
</dbReference>
<feature type="compositionally biased region" description="Polar residues" evidence="4">
    <location>
        <begin position="1"/>
        <end position="16"/>
    </location>
</feature>
<keyword evidence="1" id="KW-0805">Transcription regulation</keyword>
<dbReference type="InterPro" id="IPR008920">
    <property type="entry name" value="TF_FadR/GntR_C"/>
</dbReference>